<protein>
    <submittedName>
        <fullName evidence="1">Uncharacterized protein</fullName>
    </submittedName>
</protein>
<proteinExistence type="predicted"/>
<name>A0A9W6GG38_9FUSO</name>
<dbReference type="AlphaFoldDB" id="A0A9W6GG38"/>
<accession>A0A9W6GG38</accession>
<organism evidence="1 2">
    <name type="scientific">Propionigenium maris DSM 9537</name>
    <dbReference type="NCBI Taxonomy" id="1123000"/>
    <lineage>
        <taxon>Bacteria</taxon>
        <taxon>Fusobacteriati</taxon>
        <taxon>Fusobacteriota</taxon>
        <taxon>Fusobacteriia</taxon>
        <taxon>Fusobacteriales</taxon>
        <taxon>Fusobacteriaceae</taxon>
        <taxon>Propionigenium</taxon>
    </lineage>
</organism>
<keyword evidence="2" id="KW-1185">Reference proteome</keyword>
<dbReference type="EMBL" id="BSDY01000001">
    <property type="protein sequence ID" value="GLI54623.1"/>
    <property type="molecule type" value="Genomic_DNA"/>
</dbReference>
<evidence type="ECO:0000313" key="2">
    <source>
        <dbReference type="Proteomes" id="UP001144471"/>
    </source>
</evidence>
<reference evidence="1" key="1">
    <citation type="submission" date="2022-12" db="EMBL/GenBank/DDBJ databases">
        <title>Reference genome sequencing for broad-spectrum identification of bacterial and archaeal isolates by mass spectrometry.</title>
        <authorList>
            <person name="Sekiguchi Y."/>
            <person name="Tourlousse D.M."/>
        </authorList>
    </citation>
    <scope>NUCLEOTIDE SEQUENCE</scope>
    <source>
        <strain evidence="1">10succ1</strain>
    </source>
</reference>
<gene>
    <name evidence="1" type="ORF">PM10SUCC1_01380</name>
</gene>
<dbReference type="Proteomes" id="UP001144471">
    <property type="component" value="Unassembled WGS sequence"/>
</dbReference>
<comment type="caution">
    <text evidence="1">The sequence shown here is derived from an EMBL/GenBank/DDBJ whole genome shotgun (WGS) entry which is preliminary data.</text>
</comment>
<sequence>MDETFLRKLAVVKERNLQGGRKGRRVFTRECLGDIMNIDKKEEIDGVTEGGQGVTGRYK</sequence>
<evidence type="ECO:0000313" key="1">
    <source>
        <dbReference type="EMBL" id="GLI54623.1"/>
    </source>
</evidence>